<sequence>MSETAESAKSSIVSVLALIVALTAVGLAAWVLIKDPKSSQSAQSEESPSVFTGDAADNPKGSICEAFNVVRAGVQTNTNLQPPGGPEDVTASMAVAANARLSLVGGGQYLLARLQPDTSPDLTDAIRTFANRLMDIGAHSIAGIPNSDPAQSARLKEADVSSAEIADLCK</sequence>
<dbReference type="RefSeq" id="WP_083123333.1">
    <property type="nucleotide sequence ID" value="NZ_MVIM01000001.1"/>
</dbReference>
<dbReference type="AlphaFoldDB" id="A0A1X0K050"/>
<keyword evidence="1" id="KW-1133">Transmembrane helix</keyword>
<reference evidence="2 3" key="1">
    <citation type="submission" date="2017-02" db="EMBL/GenBank/DDBJ databases">
        <title>The new phylogeny of genus Mycobacterium.</title>
        <authorList>
            <person name="Tortoli E."/>
            <person name="Trovato A."/>
            <person name="Cirillo D.M."/>
        </authorList>
    </citation>
    <scope>NUCLEOTIDE SEQUENCE [LARGE SCALE GENOMIC DNA]</scope>
    <source>
        <strain evidence="2 3">DSM 44338</strain>
    </source>
</reference>
<dbReference type="EMBL" id="MVIM01000001">
    <property type="protein sequence ID" value="ORB68528.1"/>
    <property type="molecule type" value="Genomic_DNA"/>
</dbReference>
<name>A0A1X0K050_9MYCO</name>
<comment type="caution">
    <text evidence="2">The sequence shown here is derived from an EMBL/GenBank/DDBJ whole genome shotgun (WGS) entry which is preliminary data.</text>
</comment>
<dbReference type="OrthoDB" id="4761585at2"/>
<evidence type="ECO:0000256" key="1">
    <source>
        <dbReference type="SAM" id="Phobius"/>
    </source>
</evidence>
<evidence type="ECO:0008006" key="4">
    <source>
        <dbReference type="Google" id="ProtNLM"/>
    </source>
</evidence>
<feature type="transmembrane region" description="Helical" evidence="1">
    <location>
        <begin position="12"/>
        <end position="33"/>
    </location>
</feature>
<evidence type="ECO:0000313" key="3">
    <source>
        <dbReference type="Proteomes" id="UP000192411"/>
    </source>
</evidence>
<evidence type="ECO:0000313" key="2">
    <source>
        <dbReference type="EMBL" id="ORB68528.1"/>
    </source>
</evidence>
<accession>A0A1X0K050</accession>
<keyword evidence="3" id="KW-1185">Reference proteome</keyword>
<protein>
    <recommendedName>
        <fullName evidence="4">Alanine and proline rich membrane protein</fullName>
    </recommendedName>
</protein>
<organism evidence="2 3">
    <name type="scientific">Mycolicibacterium tusciae</name>
    <dbReference type="NCBI Taxonomy" id="75922"/>
    <lineage>
        <taxon>Bacteria</taxon>
        <taxon>Bacillati</taxon>
        <taxon>Actinomycetota</taxon>
        <taxon>Actinomycetes</taxon>
        <taxon>Mycobacteriales</taxon>
        <taxon>Mycobacteriaceae</taxon>
        <taxon>Mycolicibacterium</taxon>
    </lineage>
</organism>
<proteinExistence type="predicted"/>
<dbReference type="Proteomes" id="UP000192411">
    <property type="component" value="Unassembled WGS sequence"/>
</dbReference>
<gene>
    <name evidence="2" type="ORF">BST47_01010</name>
</gene>
<keyword evidence="1" id="KW-0472">Membrane</keyword>
<dbReference type="STRING" id="75922.BST47_01010"/>
<keyword evidence="1" id="KW-0812">Transmembrane</keyword>